<feature type="transmembrane region" description="Helical" evidence="6">
    <location>
        <begin position="165"/>
        <end position="189"/>
    </location>
</feature>
<keyword evidence="4 6" id="KW-1133">Transmembrane helix</keyword>
<dbReference type="OrthoDB" id="9793824at2"/>
<evidence type="ECO:0000313" key="9">
    <source>
        <dbReference type="Proteomes" id="UP000324701"/>
    </source>
</evidence>
<gene>
    <name evidence="8" type="ORF">F0Q45_17135</name>
</gene>
<dbReference type="AlphaFoldDB" id="A0A5B1BK70"/>
<dbReference type="PANTHER" id="PTHR36115">
    <property type="entry name" value="PROLINE-RICH ANTIGEN HOMOLOG-RELATED"/>
    <property type="match status" value="1"/>
</dbReference>
<comment type="caution">
    <text evidence="8">The sequence shown here is derived from an EMBL/GenBank/DDBJ whole genome shotgun (WGS) entry which is preliminary data.</text>
</comment>
<protein>
    <submittedName>
        <fullName evidence="8">RDD family protein</fullName>
    </submittedName>
</protein>
<dbReference type="RefSeq" id="WP_149655073.1">
    <property type="nucleotide sequence ID" value="NZ_VTZN01000112.1"/>
</dbReference>
<evidence type="ECO:0000256" key="2">
    <source>
        <dbReference type="ARBA" id="ARBA00022475"/>
    </source>
</evidence>
<dbReference type="GO" id="GO:0005886">
    <property type="term" value="C:plasma membrane"/>
    <property type="evidence" value="ECO:0007669"/>
    <property type="project" value="UniProtKB-SubCell"/>
</dbReference>
<keyword evidence="9" id="KW-1185">Reference proteome</keyword>
<dbReference type="InterPro" id="IPR051791">
    <property type="entry name" value="Pra-immunoreactive"/>
</dbReference>
<dbReference type="Pfam" id="PF06271">
    <property type="entry name" value="RDD"/>
    <property type="match status" value="1"/>
</dbReference>
<sequence>MTLVVDEIPAPETFQESAEKPLAPWYLRAGAFAVDVLPGFAVVATLALVSFTVPPDSLWWWMSVCLLSLVVLLISINRLLVPTVTGWSLGRALCGIAVARRDGKPIGPWRLLVRDLAHLLDTVPLLVGWLWPLWEPGRRTFADMLLHTEVRCVGSSDRLPKVRRWTAVALLTAAAVCLGGAAVSYTVVYMRAQAIDRTRAEISTQGPKLVAQMLTYDPKTLREDFARAQSVTTDRYRGQLAAQQDTVAKGHPVLNEYWPTASSVQSATPDRATMLLFMQGRRGEPPELRYISATVRVTFAKGRDNRWRVDDLTVLTKPKPPGDGK</sequence>
<dbReference type="Proteomes" id="UP000324701">
    <property type="component" value="Unassembled WGS sequence"/>
</dbReference>
<reference evidence="8 9" key="1">
    <citation type="submission" date="2019-09" db="EMBL/GenBank/DDBJ databases">
        <title>Report of infection by Mycobacterium simiae a patient suffering from pulmonary tuberculosis.</title>
        <authorList>
            <person name="Mohanty P.S."/>
            <person name="Bansal A.K."/>
            <person name="Singh H."/>
            <person name="Sharma S."/>
            <person name="Patil S.A."/>
            <person name="Upadhaya P."/>
            <person name="Singh P.K."/>
            <person name="Kumar D."/>
            <person name="Kumar S."/>
            <person name="Singh R.K."/>
            <person name="Chaudhary B."/>
        </authorList>
    </citation>
    <scope>NUCLEOTIDE SEQUENCE [LARGE SCALE GENOMIC DNA]</scope>
    <source>
        <strain evidence="8 9">JAL-560-SIM</strain>
    </source>
</reference>
<name>A0A5B1BK70_MYCSI</name>
<dbReference type="EMBL" id="VTZN01000112">
    <property type="protein sequence ID" value="KAA1249087.1"/>
    <property type="molecule type" value="Genomic_DNA"/>
</dbReference>
<evidence type="ECO:0000313" key="8">
    <source>
        <dbReference type="EMBL" id="KAA1249087.1"/>
    </source>
</evidence>
<feature type="domain" description="RDD" evidence="7">
    <location>
        <begin position="23"/>
        <end position="146"/>
    </location>
</feature>
<accession>A0A5B1BK70</accession>
<evidence type="ECO:0000256" key="1">
    <source>
        <dbReference type="ARBA" id="ARBA00004651"/>
    </source>
</evidence>
<feature type="transmembrane region" description="Helical" evidence="6">
    <location>
        <begin position="58"/>
        <end position="81"/>
    </location>
</feature>
<evidence type="ECO:0000256" key="3">
    <source>
        <dbReference type="ARBA" id="ARBA00022692"/>
    </source>
</evidence>
<evidence type="ECO:0000256" key="6">
    <source>
        <dbReference type="SAM" id="Phobius"/>
    </source>
</evidence>
<dbReference type="PANTHER" id="PTHR36115:SF6">
    <property type="entry name" value="PROLINE-RICH ANTIGEN HOMOLOG"/>
    <property type="match status" value="1"/>
</dbReference>
<proteinExistence type="predicted"/>
<keyword evidence="2" id="KW-1003">Cell membrane</keyword>
<dbReference type="InterPro" id="IPR010432">
    <property type="entry name" value="RDD"/>
</dbReference>
<evidence type="ECO:0000259" key="7">
    <source>
        <dbReference type="Pfam" id="PF06271"/>
    </source>
</evidence>
<feature type="transmembrane region" description="Helical" evidence="6">
    <location>
        <begin position="25"/>
        <end position="52"/>
    </location>
</feature>
<organism evidence="8 9">
    <name type="scientific">Mycobacterium simiae</name>
    <name type="common">Mycobacterium habana</name>
    <dbReference type="NCBI Taxonomy" id="1784"/>
    <lineage>
        <taxon>Bacteria</taxon>
        <taxon>Bacillati</taxon>
        <taxon>Actinomycetota</taxon>
        <taxon>Actinomycetes</taxon>
        <taxon>Mycobacteriales</taxon>
        <taxon>Mycobacteriaceae</taxon>
        <taxon>Mycobacterium</taxon>
        <taxon>Mycobacterium simiae complex</taxon>
    </lineage>
</organism>
<comment type="subcellular location">
    <subcellularLocation>
        <location evidence="1">Cell membrane</location>
        <topology evidence="1">Multi-pass membrane protein</topology>
    </subcellularLocation>
</comment>
<evidence type="ECO:0000256" key="5">
    <source>
        <dbReference type="ARBA" id="ARBA00023136"/>
    </source>
</evidence>
<keyword evidence="5 6" id="KW-0472">Membrane</keyword>
<keyword evidence="3 6" id="KW-0812">Transmembrane</keyword>
<evidence type="ECO:0000256" key="4">
    <source>
        <dbReference type="ARBA" id="ARBA00022989"/>
    </source>
</evidence>